<name>A0A249DYH2_9ENTR</name>
<dbReference type="InterPro" id="IPR002821">
    <property type="entry name" value="Hydantoinase_A"/>
</dbReference>
<evidence type="ECO:0000313" key="2">
    <source>
        <dbReference type="Proteomes" id="UP000216438"/>
    </source>
</evidence>
<proteinExistence type="predicted"/>
<gene>
    <name evidence="1" type="ORF">BA171_04385</name>
</gene>
<dbReference type="Proteomes" id="UP000216438">
    <property type="component" value="Chromosome"/>
</dbReference>
<dbReference type="OrthoDB" id="9768323at2"/>
<dbReference type="RefSeq" id="WP_029588966.1">
    <property type="nucleotide sequence ID" value="NZ_CP016303.1"/>
</dbReference>
<reference evidence="1 2" key="2">
    <citation type="submission" date="2017-09" db="EMBL/GenBank/DDBJ databases">
        <title>The genome of whitefly Bemisia tabaci, a global crop pest, provides novel insights into virus transmission, host adaptation and insecticide resistance.</title>
        <authorList>
            <person name="Kaur N."/>
            <person name="Kliot A."/>
            <person name="Pinheiro P.V."/>
            <person name="Luan J."/>
            <person name="Zheng Y."/>
            <person name="Liu W."/>
            <person name="Sun H."/>
            <person name="Yang X."/>
            <person name="Xu Y."/>
            <person name="Luo Y."/>
            <person name="Kruse A."/>
            <person name="Fisher T.W."/>
            <person name="Nelson D.R."/>
            <person name="Elimelech M."/>
            <person name="MacCoss M."/>
            <person name="Johnson R."/>
            <person name="Cohen E."/>
            <person name="Hunter W.B."/>
            <person name="Brown J.K."/>
            <person name="Jander G."/>
            <person name="Cilia M."/>
            <person name="Douglas A.E."/>
            <person name="Ghanim M."/>
            <person name="Simmons A.M."/>
            <person name="Wintermantel W.M."/>
            <person name="Ling K.-S."/>
            <person name="Fei Z."/>
        </authorList>
    </citation>
    <scope>NUCLEOTIDE SEQUENCE [LARGE SCALE GENOMIC DNA]</scope>
    <source>
        <strain evidence="1 2">MEAM1</strain>
    </source>
</reference>
<dbReference type="GO" id="GO:0016787">
    <property type="term" value="F:hydrolase activity"/>
    <property type="evidence" value="ECO:0007669"/>
    <property type="project" value="InterPro"/>
</dbReference>
<dbReference type="InterPro" id="IPR045079">
    <property type="entry name" value="Oxoprolinase-like"/>
</dbReference>
<dbReference type="InterPro" id="IPR043129">
    <property type="entry name" value="ATPase_NBD"/>
</dbReference>
<organism evidence="1 2">
    <name type="scientific">Candidatus Hamiltonella defensa</name>
    <name type="common">Bemisia tabaci</name>
    <dbReference type="NCBI Taxonomy" id="672795"/>
    <lineage>
        <taxon>Bacteria</taxon>
        <taxon>Pseudomonadati</taxon>
        <taxon>Pseudomonadota</taxon>
        <taxon>Gammaproteobacteria</taxon>
        <taxon>Enterobacterales</taxon>
        <taxon>Enterobacteriaceae</taxon>
        <taxon>aphid secondary symbionts</taxon>
        <taxon>Candidatus Williamhamiltonella</taxon>
    </lineage>
</organism>
<dbReference type="Pfam" id="PF01968">
    <property type="entry name" value="Hydantoinase_A"/>
    <property type="match status" value="1"/>
</dbReference>
<reference evidence="2" key="1">
    <citation type="submission" date="2016-06" db="EMBL/GenBank/DDBJ databases">
        <authorList>
            <person name="Chen W."/>
            <person name="Hasegawa D.K."/>
        </authorList>
    </citation>
    <scope>NUCLEOTIDE SEQUENCE [LARGE SCALE GENOMIC DNA]</scope>
    <source>
        <strain evidence="2">MEAM1</strain>
    </source>
</reference>
<protein>
    <submittedName>
        <fullName evidence="1">Hydantoinase subunit beta</fullName>
    </submittedName>
</protein>
<dbReference type="Pfam" id="PF05378">
    <property type="entry name" value="Hydant_A_N"/>
    <property type="match status" value="1"/>
</dbReference>
<evidence type="ECO:0000313" key="1">
    <source>
        <dbReference type="EMBL" id="ASX26325.1"/>
    </source>
</evidence>
<accession>A0A249DYH2</accession>
<sequence length="525" mass="55028">MNYSLGIDVGGTHTDAVLLNSQQEIVAFTKQPITADVMQGIGHAVEVILAQSSINPAQIDRAMLGTTHCTNAIVERKNLEPVAHFRLGAPATLAVLPLVNIPANFREKLSVHLFTVSGGYHYDGQLLAALDEEMIRRHLYSVKGLVSAVSVCGVFSPVMDTQERLVAEIAQEILGPDIAISLSSEIGSIGLLERENAAILNAALCGVAQSLTNGFKETLLQHNISAPLYFGQNDGTLMPVKQARRLPILTIASGSTNSICGAAMLTDLEDALVVDIGGTTTDVGVLKNGFPRQSSLAAEIGGVRTSFRMPDITSIGLGGGSLVTFDSDGTIHVGPKSVGYQLTQHSLVFGGDTLTVTDIAVANGWANIGDPSKLAHLCSKQMQRVASHYVAMVERTLERMNTSLSDMPVILVGGGACLLPIGLRGASKVIRPAHSSVANATGVAIAKVSGSVDTIVSTGTETLEACLLQAEKQARKAAVEAGAIPDTVRIIELESLPLGYMPGNTVRIRAKAAGTLSTCLSPDQD</sequence>
<dbReference type="SUPFAM" id="SSF53067">
    <property type="entry name" value="Actin-like ATPase domain"/>
    <property type="match status" value="2"/>
</dbReference>
<dbReference type="EMBL" id="CP016303">
    <property type="protein sequence ID" value="ASX26325.1"/>
    <property type="molecule type" value="Genomic_DNA"/>
</dbReference>
<dbReference type="PANTHER" id="PTHR11365:SF10">
    <property type="entry name" value="HYDANTOINASE_OXOPROLINASE"/>
    <property type="match status" value="1"/>
</dbReference>
<dbReference type="Gene3D" id="3.30.420.40">
    <property type="match status" value="1"/>
</dbReference>
<dbReference type="PANTHER" id="PTHR11365">
    <property type="entry name" value="5-OXOPROLINASE RELATED"/>
    <property type="match status" value="1"/>
</dbReference>
<dbReference type="AlphaFoldDB" id="A0A249DYH2"/>
<dbReference type="InterPro" id="IPR008040">
    <property type="entry name" value="Hydant_A_N"/>
</dbReference>